<evidence type="ECO:0000313" key="3">
    <source>
        <dbReference type="Proteomes" id="UP000837932"/>
    </source>
</evidence>
<feature type="transmembrane region" description="Helical" evidence="1">
    <location>
        <begin position="121"/>
        <end position="140"/>
    </location>
</feature>
<protein>
    <recommendedName>
        <fullName evidence="4">DoxX family protein</fullName>
    </recommendedName>
</protein>
<organism evidence="2 3">
    <name type="scientific">Emticicia aquatica</name>
    <dbReference type="NCBI Taxonomy" id="1681835"/>
    <lineage>
        <taxon>Bacteria</taxon>
        <taxon>Pseudomonadati</taxon>
        <taxon>Bacteroidota</taxon>
        <taxon>Cytophagia</taxon>
        <taxon>Cytophagales</taxon>
        <taxon>Leadbetterellaceae</taxon>
        <taxon>Emticicia</taxon>
    </lineage>
</organism>
<dbReference type="Proteomes" id="UP000837932">
    <property type="component" value="Unassembled WGS sequence"/>
</dbReference>
<accession>A0ABN8ETD6</accession>
<feature type="transmembrane region" description="Helical" evidence="1">
    <location>
        <begin position="219"/>
        <end position="236"/>
    </location>
</feature>
<feature type="transmembrane region" description="Helical" evidence="1">
    <location>
        <begin position="160"/>
        <end position="187"/>
    </location>
</feature>
<sequence length="427" mass="49877">MQNNSKWSLSHKIVFYFSFLFLGLNIFPFPINVLPFINGFFYDIIDESFWNPIVQLTGRIFFDIKEVTVRPNGSGDTTWNWLQEFSMLCMALIGTIIWTILGKNKSNHDKLSYWFNVAIRYYLAFTMLTYGFVKVFPLQFGNITTYRLYERLGEMSPMGLLWTFMAYSQGYQFFGGLAEVIGGLLLFFRRTTTLGALICAGVLANIFALNVFYDVPVKIYSFLLLLMSFYLLYEDFRRLWSFFVLNLPTKSRVITPFLDKKWFIISRIVFKVLLIVGFGGAMFYDGWSESEYKDAPKTAIYGPYKVESFERNSVVSASDTLRWQEVFIDRRGTYDIAFVTNQDGLRKRIDFKINNKNHQLLLSDYTSTATDTTKYAFSYVQADSSSLYLKGKFKNDSVKVSMKKMTRKNFLLNSRGFNWINEYPFNK</sequence>
<dbReference type="EMBL" id="CAKLPY010000002">
    <property type="protein sequence ID" value="CAH0996294.1"/>
    <property type="molecule type" value="Genomic_DNA"/>
</dbReference>
<keyword evidence="1" id="KW-1133">Transmembrane helix</keyword>
<evidence type="ECO:0000256" key="1">
    <source>
        <dbReference type="SAM" id="Phobius"/>
    </source>
</evidence>
<feature type="transmembrane region" description="Helical" evidence="1">
    <location>
        <begin position="12"/>
        <end position="31"/>
    </location>
</feature>
<comment type="caution">
    <text evidence="2">The sequence shown here is derived from an EMBL/GenBank/DDBJ whole genome shotgun (WGS) entry which is preliminary data.</text>
</comment>
<gene>
    <name evidence="2" type="ORF">EMA8858_02425</name>
</gene>
<feature type="transmembrane region" description="Helical" evidence="1">
    <location>
        <begin position="81"/>
        <end position="101"/>
    </location>
</feature>
<dbReference type="RefSeq" id="WP_238806857.1">
    <property type="nucleotide sequence ID" value="NZ_CAKLPY010000002.1"/>
</dbReference>
<evidence type="ECO:0000313" key="2">
    <source>
        <dbReference type="EMBL" id="CAH0996294.1"/>
    </source>
</evidence>
<name>A0ABN8ETD6_9BACT</name>
<keyword evidence="1" id="KW-0812">Transmembrane</keyword>
<evidence type="ECO:0008006" key="4">
    <source>
        <dbReference type="Google" id="ProtNLM"/>
    </source>
</evidence>
<reference evidence="2" key="1">
    <citation type="submission" date="2021-12" db="EMBL/GenBank/DDBJ databases">
        <authorList>
            <person name="Rodrigo-Torres L."/>
            <person name="Arahal R. D."/>
            <person name="Lucena T."/>
        </authorList>
    </citation>
    <scope>NUCLEOTIDE SEQUENCE</scope>
    <source>
        <strain evidence="2">CECT 8858</strain>
    </source>
</reference>
<keyword evidence="1" id="KW-0472">Membrane</keyword>
<proteinExistence type="predicted"/>
<feature type="transmembrane region" description="Helical" evidence="1">
    <location>
        <begin position="268"/>
        <end position="287"/>
    </location>
</feature>
<feature type="transmembrane region" description="Helical" evidence="1">
    <location>
        <begin position="194"/>
        <end position="213"/>
    </location>
</feature>
<keyword evidence="3" id="KW-1185">Reference proteome</keyword>